<protein>
    <submittedName>
        <fullName evidence="1">Uncharacterized protein</fullName>
    </submittedName>
</protein>
<dbReference type="EMBL" id="KV878126">
    <property type="protein sequence ID" value="OJI98530.1"/>
    <property type="molecule type" value="Genomic_DNA"/>
</dbReference>
<accession>A0A1L9PAG9</accession>
<sequence length="137" mass="15829">MKSRQRRRQAHRDFPAGLDEFLPCNFWKPSRSPSWYRGAPQPVHILLSVCSVLFTHTPCSVYTCNCKAFPATATLITYRRFGLFFVTLPQLHKTIRSFKSTPYKLLPGYSLLPRTYTFVPTAYLHLLVSTWYAANPP</sequence>
<dbReference type="GeneID" id="63729181"/>
<name>A0A1L9PAG9_ASPVE</name>
<proteinExistence type="predicted"/>
<reference evidence="2" key="1">
    <citation type="journal article" date="2017" name="Genome Biol.">
        <title>Comparative genomics reveals high biological diversity and specific adaptations in the industrially and medically important fungal genus Aspergillus.</title>
        <authorList>
            <person name="de Vries R.P."/>
            <person name="Riley R."/>
            <person name="Wiebenga A."/>
            <person name="Aguilar-Osorio G."/>
            <person name="Amillis S."/>
            <person name="Uchima C.A."/>
            <person name="Anderluh G."/>
            <person name="Asadollahi M."/>
            <person name="Askin M."/>
            <person name="Barry K."/>
            <person name="Battaglia E."/>
            <person name="Bayram O."/>
            <person name="Benocci T."/>
            <person name="Braus-Stromeyer S.A."/>
            <person name="Caldana C."/>
            <person name="Canovas D."/>
            <person name="Cerqueira G.C."/>
            <person name="Chen F."/>
            <person name="Chen W."/>
            <person name="Choi C."/>
            <person name="Clum A."/>
            <person name="Dos Santos R.A."/>
            <person name="Damasio A.R."/>
            <person name="Diallinas G."/>
            <person name="Emri T."/>
            <person name="Fekete E."/>
            <person name="Flipphi M."/>
            <person name="Freyberg S."/>
            <person name="Gallo A."/>
            <person name="Gournas C."/>
            <person name="Habgood R."/>
            <person name="Hainaut M."/>
            <person name="Harispe M.L."/>
            <person name="Henrissat B."/>
            <person name="Hilden K.S."/>
            <person name="Hope R."/>
            <person name="Hossain A."/>
            <person name="Karabika E."/>
            <person name="Karaffa L."/>
            <person name="Karanyi Z."/>
            <person name="Krasevec N."/>
            <person name="Kuo A."/>
            <person name="Kusch H."/>
            <person name="LaButti K."/>
            <person name="Lagendijk E.L."/>
            <person name="Lapidus A."/>
            <person name="Levasseur A."/>
            <person name="Lindquist E."/>
            <person name="Lipzen A."/>
            <person name="Logrieco A.F."/>
            <person name="MacCabe A."/>
            <person name="Maekelae M.R."/>
            <person name="Malavazi I."/>
            <person name="Melin P."/>
            <person name="Meyer V."/>
            <person name="Mielnichuk N."/>
            <person name="Miskei M."/>
            <person name="Molnar A.P."/>
            <person name="Mule G."/>
            <person name="Ngan C.Y."/>
            <person name="Orejas M."/>
            <person name="Orosz E."/>
            <person name="Ouedraogo J.P."/>
            <person name="Overkamp K.M."/>
            <person name="Park H.-S."/>
            <person name="Perrone G."/>
            <person name="Piumi F."/>
            <person name="Punt P.J."/>
            <person name="Ram A.F."/>
            <person name="Ramon A."/>
            <person name="Rauscher S."/>
            <person name="Record E."/>
            <person name="Riano-Pachon D.M."/>
            <person name="Robert V."/>
            <person name="Roehrig J."/>
            <person name="Ruller R."/>
            <person name="Salamov A."/>
            <person name="Salih N.S."/>
            <person name="Samson R.A."/>
            <person name="Sandor E."/>
            <person name="Sanguinetti M."/>
            <person name="Schuetze T."/>
            <person name="Sepcic K."/>
            <person name="Shelest E."/>
            <person name="Sherlock G."/>
            <person name="Sophianopoulou V."/>
            <person name="Squina F.M."/>
            <person name="Sun H."/>
            <person name="Susca A."/>
            <person name="Todd R.B."/>
            <person name="Tsang A."/>
            <person name="Unkles S.E."/>
            <person name="van de Wiele N."/>
            <person name="van Rossen-Uffink D."/>
            <person name="Oliveira J.V."/>
            <person name="Vesth T.C."/>
            <person name="Visser J."/>
            <person name="Yu J.-H."/>
            <person name="Zhou M."/>
            <person name="Andersen M.R."/>
            <person name="Archer D.B."/>
            <person name="Baker S.E."/>
            <person name="Benoit I."/>
            <person name="Brakhage A.A."/>
            <person name="Braus G.H."/>
            <person name="Fischer R."/>
            <person name="Frisvad J.C."/>
            <person name="Goldman G.H."/>
            <person name="Houbraken J."/>
            <person name="Oakley B."/>
            <person name="Pocsi I."/>
            <person name="Scazzocchio C."/>
            <person name="Seiboth B."/>
            <person name="vanKuyk P.A."/>
            <person name="Wortman J."/>
            <person name="Dyer P.S."/>
            <person name="Grigoriev I.V."/>
        </authorList>
    </citation>
    <scope>NUCLEOTIDE SEQUENCE [LARGE SCALE GENOMIC DNA]</scope>
    <source>
        <strain evidence="2">CBS 583.65</strain>
    </source>
</reference>
<dbReference type="AlphaFoldDB" id="A0A1L9PAG9"/>
<dbReference type="VEuPathDB" id="FungiDB:ASPVEDRAFT_469662"/>
<dbReference type="Proteomes" id="UP000184073">
    <property type="component" value="Unassembled WGS sequence"/>
</dbReference>
<keyword evidence="2" id="KW-1185">Reference proteome</keyword>
<dbReference type="RefSeq" id="XP_040664293.1">
    <property type="nucleotide sequence ID" value="XM_040813670.1"/>
</dbReference>
<evidence type="ECO:0000313" key="1">
    <source>
        <dbReference type="EMBL" id="OJI98530.1"/>
    </source>
</evidence>
<gene>
    <name evidence="1" type="ORF">ASPVEDRAFT_469662</name>
</gene>
<organism evidence="1 2">
    <name type="scientific">Aspergillus versicolor CBS 583.65</name>
    <dbReference type="NCBI Taxonomy" id="1036611"/>
    <lineage>
        <taxon>Eukaryota</taxon>
        <taxon>Fungi</taxon>
        <taxon>Dikarya</taxon>
        <taxon>Ascomycota</taxon>
        <taxon>Pezizomycotina</taxon>
        <taxon>Eurotiomycetes</taxon>
        <taxon>Eurotiomycetidae</taxon>
        <taxon>Eurotiales</taxon>
        <taxon>Aspergillaceae</taxon>
        <taxon>Aspergillus</taxon>
        <taxon>Aspergillus subgen. Nidulantes</taxon>
    </lineage>
</organism>
<evidence type="ECO:0000313" key="2">
    <source>
        <dbReference type="Proteomes" id="UP000184073"/>
    </source>
</evidence>